<dbReference type="EMBL" id="CH471063">
    <property type="protein sequence ID" value="EAW70495.1"/>
    <property type="molecule type" value="Genomic_DNA"/>
</dbReference>
<evidence type="ECO:0000313" key="1">
    <source>
        <dbReference type="EMBL" id="AAY14961.1"/>
    </source>
</evidence>
<evidence type="ECO:0000313" key="2">
    <source>
        <dbReference type="EMBL" id="EAW70495.1"/>
    </source>
</evidence>
<dbReference type="AlphaFoldDB" id="Q53TL4"/>
<reference evidence="1" key="2">
    <citation type="submission" date="2000-09" db="EMBL/GenBank/DDBJ databases">
        <authorList>
            <person name="Waterston R.H."/>
        </authorList>
    </citation>
    <scope>NUCLEOTIDE SEQUENCE</scope>
</reference>
<accession>Q53TL4</accession>
<gene>
    <name evidence="1" type="primary">PRO0132</name>
    <name evidence="2" type="ORF">hCG_16717</name>
</gene>
<reference evidence="1" key="1">
    <citation type="submission" date="1999-07" db="EMBL/GenBank/DDBJ databases">
        <title>The sequence of Homo sapiens BAC clone RP11-349G4.</title>
        <authorList>
            <person name="Le T.P."/>
            <person name="Threideh J."/>
            <person name="Strowmatt C."/>
        </authorList>
    </citation>
    <scope>NUCLEOTIDE SEQUENCE</scope>
</reference>
<reference evidence="1" key="3">
    <citation type="submission" date="2000-11" db="EMBL/GenBank/DDBJ databases">
        <authorList>
            <person name="Waterston R."/>
        </authorList>
    </citation>
    <scope>NUCLEOTIDE SEQUENCE</scope>
</reference>
<protein>
    <submittedName>
        <fullName evidence="2">HCG16717</fullName>
    </submittedName>
</protein>
<name>Q53TL4_HUMAN</name>
<comment type="interaction">
    <interactant intactId="EBI-25960611">
        <id>Q53TL4</id>
    </interactant>
    <interactant intactId="EBI-466029">
        <id>P42858</id>
        <label>HTT</label>
    </interactant>
    <organismsDiffer>false</organismsDiffer>
    <experiments>3</experiments>
</comment>
<organism evidence="1">
    <name type="scientific">Homo sapiens</name>
    <name type="common">Human</name>
    <dbReference type="NCBI Taxonomy" id="9606"/>
    <lineage>
        <taxon>Eukaryota</taxon>
        <taxon>Metazoa</taxon>
        <taxon>Chordata</taxon>
        <taxon>Craniata</taxon>
        <taxon>Vertebrata</taxon>
        <taxon>Euteleostomi</taxon>
        <taxon>Mammalia</taxon>
        <taxon>Eutheria</taxon>
        <taxon>Euarchontoglires</taxon>
        <taxon>Primates</taxon>
        <taxon>Haplorrhini</taxon>
        <taxon>Catarrhini</taxon>
        <taxon>Hominidae</taxon>
        <taxon>Homo</taxon>
    </lineage>
</organism>
<dbReference type="IntAct" id="Q53TL4">
    <property type="interactions" value="1"/>
</dbReference>
<reference evidence="2" key="6">
    <citation type="submission" date="2005-07" db="EMBL/GenBank/DDBJ databases">
        <authorList>
            <person name="Mural R.J."/>
            <person name="Istrail S."/>
            <person name="Sutton G."/>
            <person name="Florea L."/>
            <person name="Halpern A.L."/>
            <person name="Mobarry C.M."/>
            <person name="Lippert R."/>
            <person name="Walenz B."/>
            <person name="Shatkay H."/>
            <person name="Dew I."/>
            <person name="Miller J.R."/>
            <person name="Flanigan M.J."/>
            <person name="Edwards N.J."/>
            <person name="Bolanos R."/>
            <person name="Fasulo D."/>
            <person name="Halldorsson B.V."/>
            <person name="Hannenhalli S."/>
            <person name="Turner R."/>
            <person name="Yooseph S."/>
            <person name="Lu F."/>
            <person name="Nusskern D.R."/>
            <person name="Shue B.C."/>
            <person name="Zheng X.H."/>
            <person name="Zhong F."/>
            <person name="Delcher A.L."/>
            <person name="Huson D.H."/>
            <person name="Kravitz S.A."/>
            <person name="Mouchard L."/>
            <person name="Reinert K."/>
            <person name="Remington K.A."/>
            <person name="Clark A.G."/>
            <person name="Waterman M.S."/>
            <person name="Eichler E.E."/>
            <person name="Adams M.D."/>
            <person name="Hunkapiller M.W."/>
            <person name="Myers E.W."/>
            <person name="Venter J.C."/>
        </authorList>
    </citation>
    <scope>NUCLEOTIDE SEQUENCE</scope>
</reference>
<reference evidence="1" key="5">
    <citation type="submission" date="2005-04" db="EMBL/GenBank/DDBJ databases">
        <authorList>
            <person name="Wilson R.K."/>
        </authorList>
    </citation>
    <scope>NUCLEOTIDE SEQUENCE</scope>
</reference>
<reference evidence="2" key="4">
    <citation type="journal article" date="2001" name="Science">
        <title>The sequence of the human genome.</title>
        <authorList>
            <person name="Venter J.C."/>
            <person name="Adams M.D."/>
            <person name="Myers E.W."/>
            <person name="Li P.W."/>
            <person name="Mural R.J."/>
            <person name="Sutton G.G."/>
            <person name="Smith H.O."/>
            <person name="Yandell M."/>
            <person name="Evans C.A."/>
            <person name="Holt R.A."/>
            <person name="Gocayne J.D."/>
            <person name="Amanatides P."/>
            <person name="Ballew R.M."/>
            <person name="Huson D.H."/>
            <person name="Wortman J.R."/>
            <person name="Zhang Q."/>
            <person name="Kodira C.D."/>
            <person name="Zheng X.H."/>
            <person name="Chen L."/>
            <person name="Skupski M."/>
            <person name="Subramanian G."/>
            <person name="Thomas P.D."/>
            <person name="Zhang J."/>
            <person name="Gabor Miklos G.L."/>
            <person name="Nelson C."/>
            <person name="Broder S."/>
            <person name="Clark A.G."/>
            <person name="Nadeau J."/>
            <person name="McKusick V.A."/>
            <person name="Zinder N."/>
            <person name="Levine A.J."/>
            <person name="Roberts R.J."/>
            <person name="Simon M."/>
            <person name="Slayman C."/>
            <person name="Hunkapiller M."/>
            <person name="Bolanos R."/>
            <person name="Delcher A."/>
            <person name="Dew I."/>
            <person name="Fasulo D."/>
            <person name="Flanigan M."/>
            <person name="Florea L."/>
            <person name="Halpern A."/>
            <person name="Hannenhalli S."/>
            <person name="Kravitz S."/>
            <person name="Levy S."/>
            <person name="Mobarry C."/>
            <person name="Reinert K."/>
            <person name="Remington K."/>
            <person name="Abu-Threideh J."/>
            <person name="Beasley E."/>
            <person name="Biddick K."/>
            <person name="Bonazzi V."/>
            <person name="Brandon R."/>
            <person name="Cargill M."/>
            <person name="Chandramouliswaran I."/>
            <person name="Charlab R."/>
            <person name="Chaturvedi K."/>
            <person name="Deng Z."/>
            <person name="Di Francesco V."/>
            <person name="Dunn P."/>
            <person name="Eilbeck K."/>
            <person name="Evangelista C."/>
            <person name="Gabrielian A.E."/>
            <person name="Gan W."/>
            <person name="Ge W."/>
            <person name="Gong F."/>
            <person name="Gu Z."/>
            <person name="Guan P."/>
            <person name="Heiman T.J."/>
            <person name="Higgins M.E."/>
            <person name="Ji R.R."/>
            <person name="Ke Z."/>
            <person name="Ketchum K.A."/>
            <person name="Lai Z."/>
            <person name="Lei Y."/>
            <person name="Li Z."/>
            <person name="Li J."/>
            <person name="Liang Y."/>
            <person name="Lin X."/>
            <person name="Lu F."/>
            <person name="Merkulov G.V."/>
            <person name="Milshina N."/>
            <person name="Moore H.M."/>
            <person name="Naik A.K."/>
            <person name="Narayan V.A."/>
            <person name="Neelam B."/>
            <person name="Nusskern D."/>
            <person name="Rusch D.B."/>
            <person name="Salzberg S."/>
            <person name="Shao W."/>
            <person name="Shue B."/>
            <person name="Sun J."/>
            <person name="Wang Z."/>
            <person name="Wang A."/>
            <person name="Wang X."/>
            <person name="Wang J."/>
            <person name="Wei M."/>
            <person name="Wides R."/>
            <person name="Xiao C."/>
            <person name="Yan C."/>
            <person name="Yao A."/>
            <person name="Ye J."/>
            <person name="Zhan M."/>
            <person name="Zhang W."/>
            <person name="Zhang H."/>
            <person name="Zhao Q."/>
            <person name="Zheng L."/>
            <person name="Zhong F."/>
            <person name="Zhong W."/>
            <person name="Zhu S."/>
            <person name="Zhao S."/>
            <person name="Gilbert D."/>
            <person name="Baumhueter S."/>
            <person name="Spier G."/>
            <person name="Carter C."/>
            <person name="Cravchik A."/>
            <person name="Woodage T."/>
            <person name="Ali F."/>
            <person name="An H."/>
            <person name="Awe A."/>
            <person name="Baldwin D."/>
            <person name="Baden H."/>
            <person name="Barnstead M."/>
            <person name="Barrow I."/>
            <person name="Beeson K."/>
            <person name="Busam D."/>
            <person name="Carver A."/>
            <person name="Center A."/>
            <person name="Cheng M.L."/>
            <person name="Curry L."/>
            <person name="Danaher S."/>
            <person name="Davenport L."/>
            <person name="Desilets R."/>
            <person name="Dietz S."/>
            <person name="Dodson K."/>
            <person name="Doup L."/>
            <person name="Ferriera S."/>
            <person name="Garg N."/>
            <person name="Gluecksmann A."/>
            <person name="Hart B."/>
            <person name="Haynes J."/>
            <person name="Haynes C."/>
            <person name="Heiner C."/>
            <person name="Hladun S."/>
            <person name="Hostin D."/>
            <person name="Houck J."/>
            <person name="Howland T."/>
            <person name="Ibegwam C."/>
            <person name="Johnson J."/>
            <person name="Kalush F."/>
            <person name="Kline L."/>
            <person name="Koduru S."/>
            <person name="Love A."/>
            <person name="Mann F."/>
            <person name="May D."/>
            <person name="McCawley S."/>
            <person name="McIntosh T."/>
            <person name="McMullen I."/>
            <person name="Moy M."/>
            <person name="Moy L."/>
            <person name="Murphy B."/>
            <person name="Nelson K."/>
            <person name="Pfannkoch C."/>
            <person name="Pratts E."/>
            <person name="Puri V."/>
            <person name="Qureshi H."/>
            <person name="Reardon M."/>
            <person name="Rodriguez R."/>
            <person name="Rogers Y.H."/>
            <person name="Romblad D."/>
            <person name="Ruhfel B."/>
            <person name="Scott R."/>
            <person name="Sitter C."/>
            <person name="Smallwood M."/>
            <person name="Stewart E."/>
            <person name="Strong R."/>
            <person name="Suh E."/>
            <person name="Thomas R."/>
            <person name="Tint N.N."/>
            <person name="Tse S."/>
            <person name="Vech C."/>
            <person name="Wang G."/>
            <person name="Wetter J."/>
            <person name="Williams S."/>
            <person name="Williams M."/>
            <person name="Windsor S."/>
            <person name="Winn-Deen E."/>
            <person name="Wolfe K."/>
            <person name="Zaveri J."/>
            <person name="Zaveri K."/>
            <person name="Abril J.F."/>
            <person name="Guigo R."/>
            <person name="Campbell M.J."/>
            <person name="Sjolander K.V."/>
            <person name="Karlak B."/>
            <person name="Kejariwal A."/>
            <person name="Mi H."/>
            <person name="Lazareva B."/>
            <person name="Hatton T."/>
            <person name="Narechania A."/>
            <person name="Diemer K."/>
            <person name="Muruganujan A."/>
            <person name="Guo N."/>
            <person name="Sato S."/>
            <person name="Bafna V."/>
            <person name="Istrail S."/>
            <person name="Lippert R."/>
            <person name="Schwartz R."/>
            <person name="Walenz B."/>
            <person name="Yooseph S."/>
            <person name="Allen D."/>
            <person name="Basu A."/>
            <person name="Baxendale J."/>
            <person name="Blick L."/>
            <person name="Caminha M."/>
            <person name="Carnes-Stine J."/>
            <person name="Caulk P."/>
            <person name="Chiang Y.H."/>
            <person name="Coyne M."/>
            <person name="Dahlke C."/>
            <person name="Mays A."/>
            <person name="Dombroski M."/>
            <person name="Donnelly M."/>
            <person name="Ely D."/>
            <person name="Esparham S."/>
            <person name="Fosler C."/>
            <person name="Gire H."/>
            <person name="Glanowski S."/>
            <person name="Glasser K."/>
            <person name="Glodek A."/>
            <person name="Gorokhov M."/>
            <person name="Graham K."/>
            <person name="Gropman B."/>
            <person name="Harris M."/>
            <person name="Heil J."/>
            <person name="Henderson S."/>
            <person name="Hoover J."/>
            <person name="Jennings D."/>
            <person name="Jordan C."/>
            <person name="Jordan J."/>
            <person name="Kasha J."/>
            <person name="Kagan L."/>
            <person name="Kraft C."/>
            <person name="Levitsky A."/>
            <person name="Lewis M."/>
            <person name="Liu X."/>
            <person name="Lopez J."/>
            <person name="Ma D."/>
            <person name="Majoros W."/>
            <person name="McDaniel J."/>
            <person name="Murphy S."/>
            <person name="Newman M."/>
            <person name="Nguyen T."/>
            <person name="Nguyen N."/>
            <person name="Nodell M."/>
            <person name="Pan S."/>
            <person name="Peck J."/>
            <person name="Peterson M."/>
            <person name="Rowe W."/>
            <person name="Sanders R."/>
            <person name="Scott J."/>
            <person name="Simpson M."/>
            <person name="Smith T."/>
            <person name="Sprague A."/>
            <person name="Stockwell T."/>
            <person name="Turner R."/>
            <person name="Venter E."/>
            <person name="Wang M."/>
            <person name="Wen M."/>
            <person name="Wu D."/>
            <person name="Wu M."/>
            <person name="Xia A."/>
            <person name="Zandieh A."/>
            <person name="Zhu X."/>
        </authorList>
    </citation>
    <scope>NUCLEOTIDE SEQUENCE</scope>
</reference>
<sequence length="52" mass="6030">MLDVGFLVPPLCIGRSRLWSQRLVRSPPHCRIRRTSPLSFLQIHVLSLNLCF</sequence>
<proteinExistence type="evidence at protein level"/>
<dbReference type="EMBL" id="AC008172">
    <property type="protein sequence ID" value="AAY14961.1"/>
    <property type="molecule type" value="Genomic_DNA"/>
</dbReference>